<protein>
    <recommendedName>
        <fullName evidence="3">Cof-like hydrolase</fullName>
    </recommendedName>
</protein>
<proteinExistence type="predicted"/>
<gene>
    <name evidence="1" type="ORF">SAMN05216565_10886</name>
</gene>
<dbReference type="GO" id="GO:0000287">
    <property type="term" value="F:magnesium ion binding"/>
    <property type="evidence" value="ECO:0007669"/>
    <property type="project" value="TreeGrafter"/>
</dbReference>
<dbReference type="Pfam" id="PF08282">
    <property type="entry name" value="Hydrolase_3"/>
    <property type="match status" value="1"/>
</dbReference>
<dbReference type="InterPro" id="IPR000150">
    <property type="entry name" value="Cof"/>
</dbReference>
<dbReference type="STRING" id="930152.SAMN05216565_10886"/>
<dbReference type="NCBIfam" id="TIGR00099">
    <property type="entry name" value="Cof-subfamily"/>
    <property type="match status" value="1"/>
</dbReference>
<dbReference type="CDD" id="cd07517">
    <property type="entry name" value="HAD_HPP"/>
    <property type="match status" value="1"/>
</dbReference>
<sequence>MLHSDKIETKGQKVGMNMTEKSVIFFDIDGTLLNHDKQLPLSTREAIFKLKELGHIVAIATGRAPFMYEDLREELGINTYVSYNGQYVVLNGEVLHTNPLNIPSLEKLTEVALSNNYPVVFMDHEDMKANVPEHDFISESIASLKIEHFPSHDPNYYKGRELYQTLFFCPEGEEKPYEQEFKDFDFVRWHPLSVDILPKGGSKAKGIEKIVEKLRIPAERQFAFGDGLNDLEMLSSVQNSVAMGNAEDTVKAVAKYVTKSVEEDGILNGLQMVGLLEP</sequence>
<dbReference type="SFLD" id="SFLDS00003">
    <property type="entry name" value="Haloacid_Dehalogenase"/>
    <property type="match status" value="1"/>
</dbReference>
<dbReference type="GO" id="GO:0005829">
    <property type="term" value="C:cytosol"/>
    <property type="evidence" value="ECO:0007669"/>
    <property type="project" value="TreeGrafter"/>
</dbReference>
<dbReference type="PANTHER" id="PTHR10000">
    <property type="entry name" value="PHOSPHOSERINE PHOSPHATASE"/>
    <property type="match status" value="1"/>
</dbReference>
<dbReference type="InterPro" id="IPR023214">
    <property type="entry name" value="HAD_sf"/>
</dbReference>
<name>A0A1H0VYN9_9BACI</name>
<keyword evidence="2" id="KW-1185">Reference proteome</keyword>
<accession>A0A1H0VYN9</accession>
<evidence type="ECO:0000313" key="2">
    <source>
        <dbReference type="Proteomes" id="UP000199159"/>
    </source>
</evidence>
<dbReference type="InterPro" id="IPR006379">
    <property type="entry name" value="HAD-SF_hydro_IIB"/>
</dbReference>
<dbReference type="PROSITE" id="PS01228">
    <property type="entry name" value="COF_1"/>
    <property type="match status" value="1"/>
</dbReference>
<evidence type="ECO:0008006" key="3">
    <source>
        <dbReference type="Google" id="ProtNLM"/>
    </source>
</evidence>
<dbReference type="Proteomes" id="UP000199159">
    <property type="component" value="Unassembled WGS sequence"/>
</dbReference>
<dbReference type="PROSITE" id="PS01229">
    <property type="entry name" value="COF_2"/>
    <property type="match status" value="1"/>
</dbReference>
<dbReference type="Gene3D" id="3.40.50.1000">
    <property type="entry name" value="HAD superfamily/HAD-like"/>
    <property type="match status" value="1"/>
</dbReference>
<dbReference type="AlphaFoldDB" id="A0A1H0VYN9"/>
<dbReference type="GO" id="GO:0016791">
    <property type="term" value="F:phosphatase activity"/>
    <property type="evidence" value="ECO:0007669"/>
    <property type="project" value="UniProtKB-ARBA"/>
</dbReference>
<reference evidence="2" key="1">
    <citation type="submission" date="2016-10" db="EMBL/GenBank/DDBJ databases">
        <authorList>
            <person name="Varghese N."/>
            <person name="Submissions S."/>
        </authorList>
    </citation>
    <scope>NUCLEOTIDE SEQUENCE [LARGE SCALE GENOMIC DNA]</scope>
    <source>
        <strain evidence="2">IBRC-M10078</strain>
    </source>
</reference>
<evidence type="ECO:0000313" key="1">
    <source>
        <dbReference type="EMBL" id="SDP83530.1"/>
    </source>
</evidence>
<organism evidence="1 2">
    <name type="scientific">Litchfieldia salsa</name>
    <dbReference type="NCBI Taxonomy" id="930152"/>
    <lineage>
        <taxon>Bacteria</taxon>
        <taxon>Bacillati</taxon>
        <taxon>Bacillota</taxon>
        <taxon>Bacilli</taxon>
        <taxon>Bacillales</taxon>
        <taxon>Bacillaceae</taxon>
        <taxon>Litchfieldia</taxon>
    </lineage>
</organism>
<dbReference type="EMBL" id="FNJU01000008">
    <property type="protein sequence ID" value="SDP83530.1"/>
    <property type="molecule type" value="Genomic_DNA"/>
</dbReference>
<dbReference type="SUPFAM" id="SSF56784">
    <property type="entry name" value="HAD-like"/>
    <property type="match status" value="1"/>
</dbReference>
<dbReference type="PANTHER" id="PTHR10000:SF25">
    <property type="entry name" value="PHOSPHATASE YKRA-RELATED"/>
    <property type="match status" value="1"/>
</dbReference>
<dbReference type="NCBIfam" id="TIGR01484">
    <property type="entry name" value="HAD-SF-IIB"/>
    <property type="match status" value="1"/>
</dbReference>
<dbReference type="SFLD" id="SFLDG01140">
    <property type="entry name" value="C2.B:_Phosphomannomutase_and_P"/>
    <property type="match status" value="1"/>
</dbReference>
<dbReference type="InterPro" id="IPR036412">
    <property type="entry name" value="HAD-like_sf"/>
</dbReference>
<dbReference type="Gene3D" id="3.30.1240.10">
    <property type="match status" value="1"/>
</dbReference>
<dbReference type="SFLD" id="SFLDG01144">
    <property type="entry name" value="C2.B.4:_PGP_Like"/>
    <property type="match status" value="1"/>
</dbReference>